<comment type="caution">
    <text evidence="1">The sequence shown here is derived from an EMBL/GenBank/DDBJ whole genome shotgun (WGS) entry which is preliminary data.</text>
</comment>
<reference evidence="1" key="1">
    <citation type="journal article" date="2014" name="Front. Microbiol.">
        <title>High frequency of phylogenetically diverse reductive dehalogenase-homologous genes in deep subseafloor sedimentary metagenomes.</title>
        <authorList>
            <person name="Kawai M."/>
            <person name="Futagami T."/>
            <person name="Toyoda A."/>
            <person name="Takaki Y."/>
            <person name="Nishi S."/>
            <person name="Hori S."/>
            <person name="Arai W."/>
            <person name="Tsubouchi T."/>
            <person name="Morono Y."/>
            <person name="Uchiyama I."/>
            <person name="Ito T."/>
            <person name="Fujiyama A."/>
            <person name="Inagaki F."/>
            <person name="Takami H."/>
        </authorList>
    </citation>
    <scope>NUCLEOTIDE SEQUENCE</scope>
    <source>
        <strain evidence="1">Expedition CK06-06</strain>
    </source>
</reference>
<evidence type="ECO:0000313" key="1">
    <source>
        <dbReference type="EMBL" id="GAI73196.1"/>
    </source>
</evidence>
<name>X1S1Z7_9ZZZZ</name>
<proteinExistence type="predicted"/>
<dbReference type="AlphaFoldDB" id="X1S1Z7"/>
<organism evidence="1">
    <name type="scientific">marine sediment metagenome</name>
    <dbReference type="NCBI Taxonomy" id="412755"/>
    <lineage>
        <taxon>unclassified sequences</taxon>
        <taxon>metagenomes</taxon>
        <taxon>ecological metagenomes</taxon>
    </lineage>
</organism>
<protein>
    <submittedName>
        <fullName evidence="1">Uncharacterized protein</fullName>
    </submittedName>
</protein>
<dbReference type="EMBL" id="BARW01011376">
    <property type="protein sequence ID" value="GAI73196.1"/>
    <property type="molecule type" value="Genomic_DNA"/>
</dbReference>
<accession>X1S1Z7</accession>
<sequence>MPEVMTEEYCRQCPWFMKELGWLDNADPYWQDHDSKCMCKDCPNRQQCESQGAEQDILVCLEANRAVLEKKRHHPGDYDGCGALNTGRVGKECKKDTKHGLLITLRAQKQLAK</sequence>
<gene>
    <name evidence="1" type="ORF">S12H4_21966</name>
</gene>